<reference evidence="3" key="1">
    <citation type="submission" date="2022-11" db="UniProtKB">
        <authorList>
            <consortium name="WormBaseParasite"/>
        </authorList>
    </citation>
    <scope>IDENTIFICATION</scope>
</reference>
<name>A0A914BWI4_9BILA</name>
<evidence type="ECO:0000313" key="3">
    <source>
        <dbReference type="WBParaSite" id="ACRNAN_Path_1161.g4484.t1"/>
    </source>
</evidence>
<dbReference type="WBParaSite" id="ACRNAN_Path_1161.g4484.t1">
    <property type="protein sequence ID" value="ACRNAN_Path_1161.g4484.t1"/>
    <property type="gene ID" value="ACRNAN_Path_1161.g4484"/>
</dbReference>
<dbReference type="PANTHER" id="PTHR21595">
    <property type="entry name" value="PATRONIN"/>
    <property type="match status" value="1"/>
</dbReference>
<feature type="compositionally biased region" description="Low complexity" evidence="1">
    <location>
        <begin position="418"/>
        <end position="440"/>
    </location>
</feature>
<feature type="compositionally biased region" description="Polar residues" evidence="1">
    <location>
        <begin position="273"/>
        <end position="284"/>
    </location>
</feature>
<feature type="compositionally biased region" description="Polar residues" evidence="1">
    <location>
        <begin position="242"/>
        <end position="264"/>
    </location>
</feature>
<sequence length="460" mass="51221">MNKYSGLSHAVSQPSIHNDVLMSRRVGDEPAYGTLPNFSGMPNNQHSMMHGANMENPLSGRRSMFSLPYATLQSPGQMPNNGYTYENAHYALPNMNTPPRPPSAFHLTQQMNTLPNMPPQQFIQYAPNNTPLPSLVNQTTFPAVSQTAYSPMPFYAQNPGMSMSMYEQRQQPYFAQMPPAMAQPGSAGQPFDDETSVIPNANTFHLHQSNASSSRLDPPLELNRNLTNWGLTYHGENRPQRKTWTTPSQSQNETPKQSNETVPTVPNPANARTVLSQSQISNPDDPSKPESKVDNIQTHQQSPPRDPEFRSPAKENLSNALPRKSEGSMLKDLGSATAAELTPEMQAKRDALYANLLKRKEQVEEAVAEKEAKLSEKRLEEQRKQELAEQKKLEKEMRRQKVLEDYKRKKIEKELGESFSGSNSARGSNSSSSGLSRGHSQPPFGRPKSQSNGASRNCNT</sequence>
<proteinExistence type="predicted"/>
<accession>A0A914BWI4</accession>
<dbReference type="GO" id="GO:0031122">
    <property type="term" value="P:cytoplasmic microtubule organization"/>
    <property type="evidence" value="ECO:0007669"/>
    <property type="project" value="TreeGrafter"/>
</dbReference>
<feature type="compositionally biased region" description="Polar residues" evidence="1">
    <location>
        <begin position="294"/>
        <end position="303"/>
    </location>
</feature>
<dbReference type="GO" id="GO:0036449">
    <property type="term" value="C:microtubule minus-end"/>
    <property type="evidence" value="ECO:0007669"/>
    <property type="project" value="TreeGrafter"/>
</dbReference>
<feature type="region of interest" description="Disordered" evidence="1">
    <location>
        <begin position="362"/>
        <end position="460"/>
    </location>
</feature>
<dbReference type="AlphaFoldDB" id="A0A914BWI4"/>
<dbReference type="GO" id="GO:0005516">
    <property type="term" value="F:calmodulin binding"/>
    <property type="evidence" value="ECO:0007669"/>
    <property type="project" value="InterPro"/>
</dbReference>
<dbReference type="GO" id="GO:0051011">
    <property type="term" value="F:microtubule minus-end binding"/>
    <property type="evidence" value="ECO:0007669"/>
    <property type="project" value="TreeGrafter"/>
</dbReference>
<protein>
    <submittedName>
        <fullName evidence="3">Uncharacterized protein</fullName>
    </submittedName>
</protein>
<evidence type="ECO:0000313" key="2">
    <source>
        <dbReference type="Proteomes" id="UP000887540"/>
    </source>
</evidence>
<dbReference type="GO" id="GO:0007026">
    <property type="term" value="P:negative regulation of microtubule depolymerization"/>
    <property type="evidence" value="ECO:0007669"/>
    <property type="project" value="TreeGrafter"/>
</dbReference>
<feature type="region of interest" description="Disordered" evidence="1">
    <location>
        <begin position="231"/>
        <end position="328"/>
    </location>
</feature>
<feature type="compositionally biased region" description="Basic and acidic residues" evidence="1">
    <location>
        <begin position="362"/>
        <end position="416"/>
    </location>
</feature>
<keyword evidence="2" id="KW-1185">Reference proteome</keyword>
<dbReference type="Proteomes" id="UP000887540">
    <property type="component" value="Unplaced"/>
</dbReference>
<feature type="region of interest" description="Disordered" evidence="1">
    <location>
        <begin position="178"/>
        <end position="197"/>
    </location>
</feature>
<dbReference type="PANTHER" id="PTHR21595:SF0">
    <property type="entry name" value="PATRONIN"/>
    <property type="match status" value="1"/>
</dbReference>
<dbReference type="InterPro" id="IPR032940">
    <property type="entry name" value="CAMSAP"/>
</dbReference>
<evidence type="ECO:0000256" key="1">
    <source>
        <dbReference type="SAM" id="MobiDB-lite"/>
    </source>
</evidence>
<organism evidence="2 3">
    <name type="scientific">Acrobeloides nanus</name>
    <dbReference type="NCBI Taxonomy" id="290746"/>
    <lineage>
        <taxon>Eukaryota</taxon>
        <taxon>Metazoa</taxon>
        <taxon>Ecdysozoa</taxon>
        <taxon>Nematoda</taxon>
        <taxon>Chromadorea</taxon>
        <taxon>Rhabditida</taxon>
        <taxon>Tylenchina</taxon>
        <taxon>Cephalobomorpha</taxon>
        <taxon>Cephaloboidea</taxon>
        <taxon>Cephalobidae</taxon>
        <taxon>Acrobeloides</taxon>
    </lineage>
</organism>
<feature type="compositionally biased region" description="Polar residues" evidence="1">
    <location>
        <begin position="448"/>
        <end position="460"/>
    </location>
</feature>